<dbReference type="Proteomes" id="UP000218334">
    <property type="component" value="Unassembled WGS sequence"/>
</dbReference>
<dbReference type="AlphaFoldDB" id="A0A2H3B179"/>
<keyword evidence="2" id="KW-1185">Reference proteome</keyword>
<evidence type="ECO:0000313" key="1">
    <source>
        <dbReference type="EMBL" id="PBK58357.1"/>
    </source>
</evidence>
<proteinExistence type="predicted"/>
<protein>
    <submittedName>
        <fullName evidence="1">Uncharacterized protein</fullName>
    </submittedName>
</protein>
<accession>A0A2H3B179</accession>
<evidence type="ECO:0000313" key="2">
    <source>
        <dbReference type="Proteomes" id="UP000218334"/>
    </source>
</evidence>
<dbReference type="EMBL" id="KZ293549">
    <property type="protein sequence ID" value="PBK58357.1"/>
    <property type="molecule type" value="Genomic_DNA"/>
</dbReference>
<sequence length="330" mass="37328">MTSSHILSTISARLERDTFIFSTTAPTRLVLGLNQRLTPVSSATLHRWIRLITPTIKPFTLHPVTVHQFGIMSYAIELNGEDMPADSTEALPIGNYAWYWSDSERAYPEITAFTRLAPFPEMKAHNDPDTLFDVLPLVAEAVRQRDHHQCFVTGIVSPDDVGLVWVFPPYFIYLLFSYGDPFSSDPEFFKTASNAGFMHKRLMPFYLGNAFSIDVDDGHRVVVFRDMGSAQLLLPSHIFTRDGQGPDDKFLREHFRVSLQVNLLGGDICEDYDHNDILSMMEELGVEGEDYVEPLPLTDPRWHTVLGKAIFEDVLLSKTTVACLDDLDPD</sequence>
<gene>
    <name evidence="1" type="ORF">ARMSODRAFT_1091261</name>
</gene>
<reference evidence="2" key="1">
    <citation type="journal article" date="2017" name="Nat. Ecol. Evol.">
        <title>Genome expansion and lineage-specific genetic innovations in the forest pathogenic fungi Armillaria.</title>
        <authorList>
            <person name="Sipos G."/>
            <person name="Prasanna A.N."/>
            <person name="Walter M.C."/>
            <person name="O'Connor E."/>
            <person name="Balint B."/>
            <person name="Krizsan K."/>
            <person name="Kiss B."/>
            <person name="Hess J."/>
            <person name="Varga T."/>
            <person name="Slot J."/>
            <person name="Riley R."/>
            <person name="Boka B."/>
            <person name="Rigling D."/>
            <person name="Barry K."/>
            <person name="Lee J."/>
            <person name="Mihaltcheva S."/>
            <person name="LaButti K."/>
            <person name="Lipzen A."/>
            <person name="Waldron R."/>
            <person name="Moloney N.M."/>
            <person name="Sperisen C."/>
            <person name="Kredics L."/>
            <person name="Vagvoelgyi C."/>
            <person name="Patrignani A."/>
            <person name="Fitzpatrick D."/>
            <person name="Nagy I."/>
            <person name="Doyle S."/>
            <person name="Anderson J.B."/>
            <person name="Grigoriev I.V."/>
            <person name="Gueldener U."/>
            <person name="Muensterkoetter M."/>
            <person name="Nagy L.G."/>
        </authorList>
    </citation>
    <scope>NUCLEOTIDE SEQUENCE [LARGE SCALE GENOMIC DNA]</scope>
    <source>
        <strain evidence="2">28-4</strain>
    </source>
</reference>
<name>A0A2H3B179_9AGAR</name>
<organism evidence="1 2">
    <name type="scientific">Armillaria solidipes</name>
    <dbReference type="NCBI Taxonomy" id="1076256"/>
    <lineage>
        <taxon>Eukaryota</taxon>
        <taxon>Fungi</taxon>
        <taxon>Dikarya</taxon>
        <taxon>Basidiomycota</taxon>
        <taxon>Agaricomycotina</taxon>
        <taxon>Agaricomycetes</taxon>
        <taxon>Agaricomycetidae</taxon>
        <taxon>Agaricales</taxon>
        <taxon>Marasmiineae</taxon>
        <taxon>Physalacriaceae</taxon>
        <taxon>Armillaria</taxon>
    </lineage>
</organism>